<reference evidence="1 2" key="1">
    <citation type="submission" date="2019-02" db="EMBL/GenBank/DDBJ databases">
        <title>Ureibacillus thermophilus.</title>
        <authorList>
            <person name="Sunny J.S."/>
            <person name="Natarajan A."/>
            <person name="Saleena L.M."/>
        </authorList>
    </citation>
    <scope>NUCLEOTIDE SEQUENCE [LARGE SCALE GENOMIC DNA]</scope>
    <source>
        <strain evidence="1 2">LM102</strain>
    </source>
</reference>
<accession>A0A4P6USA8</accession>
<evidence type="ECO:0000313" key="1">
    <source>
        <dbReference type="EMBL" id="QBK24971.1"/>
    </source>
</evidence>
<proteinExistence type="predicted"/>
<organism evidence="1 2">
    <name type="scientific">Ureibacillus thermophilus</name>
    <dbReference type="NCBI Taxonomy" id="367743"/>
    <lineage>
        <taxon>Bacteria</taxon>
        <taxon>Bacillati</taxon>
        <taxon>Bacillota</taxon>
        <taxon>Bacilli</taxon>
        <taxon>Bacillales</taxon>
        <taxon>Caryophanaceae</taxon>
        <taxon>Ureibacillus</taxon>
    </lineage>
</organism>
<dbReference type="Proteomes" id="UP000291151">
    <property type="component" value="Chromosome"/>
</dbReference>
<dbReference type="PANTHER" id="PTHR39180:SF2">
    <property type="entry name" value="DUF1641 DOMAIN-CONTAINING PROTEIN"/>
    <property type="match status" value="1"/>
</dbReference>
<dbReference type="KEGG" id="uth:DKZ56_03255"/>
<evidence type="ECO:0000313" key="2">
    <source>
        <dbReference type="Proteomes" id="UP000291151"/>
    </source>
</evidence>
<protein>
    <submittedName>
        <fullName evidence="1">DUF1641 domain-containing protein</fullName>
    </submittedName>
</protein>
<gene>
    <name evidence="1" type="ORF">DKZ56_03255</name>
</gene>
<dbReference type="AlphaFoldDB" id="A0A4P6USA8"/>
<sequence>MSSQNNVVTMNSEAVLMNKLSEPETIAQLITLLDNLEKFNELFSVIEQFISRSPEMADSINRLILALREELPKNNFISNLKKSVDTLMRIQSLINTEEFKKIEETLLNERTLKLVSNLCGSVSEAASKENYNVSGSSGIFVLLKELTSPEIQPAIHFVLNFAKIFSKELKNA</sequence>
<dbReference type="EMBL" id="CP036528">
    <property type="protein sequence ID" value="QBK24971.1"/>
    <property type="molecule type" value="Genomic_DNA"/>
</dbReference>
<keyword evidence="2" id="KW-1185">Reference proteome</keyword>
<name>A0A4P6USA8_9BACL</name>
<dbReference type="RefSeq" id="WP_208651298.1">
    <property type="nucleotide sequence ID" value="NZ_CP036528.1"/>
</dbReference>
<dbReference type="PANTHER" id="PTHR39180">
    <property type="match status" value="1"/>
</dbReference>